<reference evidence="9" key="1">
    <citation type="submission" date="2022-11" db="EMBL/GenBank/DDBJ databases">
        <title>Centuries of genome instability and evolution in soft-shell clam transmissible cancer (bioRxiv).</title>
        <authorList>
            <person name="Hart S.F.M."/>
            <person name="Yonemitsu M.A."/>
            <person name="Giersch R.M."/>
            <person name="Beal B.F."/>
            <person name="Arriagada G."/>
            <person name="Davis B.W."/>
            <person name="Ostrander E.A."/>
            <person name="Goff S.P."/>
            <person name="Metzger M.J."/>
        </authorList>
    </citation>
    <scope>NUCLEOTIDE SEQUENCE</scope>
    <source>
        <strain evidence="9">MELC-2E11</strain>
        <tissue evidence="9">Siphon/mantle</tissue>
    </source>
</reference>
<keyword evidence="5" id="KW-0479">Metal-binding</keyword>
<proteinExistence type="inferred from homology"/>
<keyword evidence="7" id="KW-0460">Magnesium</keyword>
<dbReference type="EMBL" id="CP111023">
    <property type="protein sequence ID" value="WAR22506.1"/>
    <property type="molecule type" value="Genomic_DNA"/>
</dbReference>
<evidence type="ECO:0000256" key="7">
    <source>
        <dbReference type="ARBA" id="ARBA00022842"/>
    </source>
</evidence>
<dbReference type="Gene3D" id="3.60.10.10">
    <property type="entry name" value="Endonuclease/exonuclease/phosphatase"/>
    <property type="match status" value="1"/>
</dbReference>
<dbReference type="PANTHER" id="PTHR22748">
    <property type="entry name" value="AP ENDONUCLEASE"/>
    <property type="match status" value="1"/>
</dbReference>
<dbReference type="SUPFAM" id="SSF56219">
    <property type="entry name" value="DNase I-like"/>
    <property type="match status" value="1"/>
</dbReference>
<feature type="domain" description="Endonuclease/exonuclease/phosphatase" evidence="8">
    <location>
        <begin position="7"/>
        <end position="228"/>
    </location>
</feature>
<dbReference type="InterPro" id="IPR004808">
    <property type="entry name" value="AP_endonuc_1"/>
</dbReference>
<dbReference type="PANTHER" id="PTHR22748:SF6">
    <property type="entry name" value="DNA-(APURINIC OR APYRIMIDINIC SITE) ENDONUCLEASE"/>
    <property type="match status" value="1"/>
</dbReference>
<dbReference type="InterPro" id="IPR005135">
    <property type="entry name" value="Endo/exonuclease/phosphatase"/>
</dbReference>
<evidence type="ECO:0000256" key="6">
    <source>
        <dbReference type="ARBA" id="ARBA00022801"/>
    </source>
</evidence>
<keyword evidence="10" id="KW-1185">Reference proteome</keyword>
<dbReference type="EC" id="3.1.11.2" evidence="4"/>
<evidence type="ECO:0000256" key="3">
    <source>
        <dbReference type="ARBA" id="ARBA00007092"/>
    </source>
</evidence>
<sequence>MALNIFSLNINGLRSKPKQSFIKDFISANNVDILCLQETHINNFFFVKDIEIHISNKYRYIWSYGFGQSAGTCVIIINDKINIESFQTDFDGRFLYLDLDICDFKVRLCNIYAPNVPGERNEYFTNIKQFFVTSRNLIILGDFNFIFDTRLDKIGGNVDKGSLGSKIFSSVIKNYGLFDVYRNKHPNTVKISWCKNGIGCRLDRIYFSLKFKGEIIDTGYMPCPLSDHDFVYFKLPLNNDISIGKSYWKLNNSILSDEDFQLGFKFYWKIISRTDEITLEWWDKMKLLIKEFCIDYSKCKNIEYHKELRNLIKEYQSSASINERIFIKSKISELYKVKHTGALIRSKVNMINHNENISSFYHDVEFSKNKDKIIYKIVDNNREKNTSLGILDSFRNFYKTLYAAEYIDNYIEQKDITACFINLDQEKAFDKVSWPYMFSVLQSFGFDDKFIKWIKVLYNDVSTSVISSFYISFHWSGVREGTWGGPHYEPRCGTARVVITIFCQISF</sequence>
<comment type="cofactor">
    <cofactor evidence="2">
        <name>Mg(2+)</name>
        <dbReference type="ChEBI" id="CHEBI:18420"/>
    </cofactor>
</comment>
<comment type="similarity">
    <text evidence="3">Belongs to the DNA repair enzymes AP/ExoA family.</text>
</comment>
<evidence type="ECO:0000259" key="8">
    <source>
        <dbReference type="Pfam" id="PF03372"/>
    </source>
</evidence>
<accession>A0ABY7FP48</accession>
<evidence type="ECO:0000256" key="1">
    <source>
        <dbReference type="ARBA" id="ARBA00000493"/>
    </source>
</evidence>
<evidence type="ECO:0000256" key="5">
    <source>
        <dbReference type="ARBA" id="ARBA00022723"/>
    </source>
</evidence>
<protein>
    <recommendedName>
        <fullName evidence="4">exodeoxyribonuclease III</fullName>
        <ecNumber evidence="4">3.1.11.2</ecNumber>
    </recommendedName>
</protein>
<dbReference type="Proteomes" id="UP001164746">
    <property type="component" value="Chromosome 12"/>
</dbReference>
<evidence type="ECO:0000313" key="9">
    <source>
        <dbReference type="EMBL" id="WAR22506.1"/>
    </source>
</evidence>
<dbReference type="InterPro" id="IPR036691">
    <property type="entry name" value="Endo/exonu/phosph_ase_sf"/>
</dbReference>
<evidence type="ECO:0000256" key="2">
    <source>
        <dbReference type="ARBA" id="ARBA00001946"/>
    </source>
</evidence>
<name>A0ABY7FP48_MYAAR</name>
<keyword evidence="6" id="KW-0378">Hydrolase</keyword>
<gene>
    <name evidence="9" type="ORF">MAR_016480</name>
</gene>
<dbReference type="Pfam" id="PF03372">
    <property type="entry name" value="Exo_endo_phos"/>
    <property type="match status" value="1"/>
</dbReference>
<evidence type="ECO:0000256" key="4">
    <source>
        <dbReference type="ARBA" id="ARBA00012115"/>
    </source>
</evidence>
<organism evidence="9 10">
    <name type="scientific">Mya arenaria</name>
    <name type="common">Soft-shell clam</name>
    <dbReference type="NCBI Taxonomy" id="6604"/>
    <lineage>
        <taxon>Eukaryota</taxon>
        <taxon>Metazoa</taxon>
        <taxon>Spiralia</taxon>
        <taxon>Lophotrochozoa</taxon>
        <taxon>Mollusca</taxon>
        <taxon>Bivalvia</taxon>
        <taxon>Autobranchia</taxon>
        <taxon>Heteroconchia</taxon>
        <taxon>Euheterodonta</taxon>
        <taxon>Imparidentia</taxon>
        <taxon>Neoheterodontei</taxon>
        <taxon>Myida</taxon>
        <taxon>Myoidea</taxon>
        <taxon>Myidae</taxon>
        <taxon>Mya</taxon>
    </lineage>
</organism>
<dbReference type="CDD" id="cd09076">
    <property type="entry name" value="L1-EN"/>
    <property type="match status" value="1"/>
</dbReference>
<evidence type="ECO:0000313" key="10">
    <source>
        <dbReference type="Proteomes" id="UP001164746"/>
    </source>
</evidence>
<comment type="catalytic activity">
    <reaction evidence="1">
        <text>Exonucleolytic cleavage in the 3'- to 5'-direction to yield nucleoside 5'-phosphates.</text>
        <dbReference type="EC" id="3.1.11.2"/>
    </reaction>
</comment>